<dbReference type="PANTHER" id="PTHR43281">
    <property type="entry name" value="FARNESYL DIPHOSPHATE SYNTHASE"/>
    <property type="match status" value="1"/>
</dbReference>
<dbReference type="EC" id="2.5.1.-" evidence="8"/>
<dbReference type="InterPro" id="IPR000092">
    <property type="entry name" value="Polyprenyl_synt"/>
</dbReference>
<dbReference type="GO" id="GO:0016740">
    <property type="term" value="F:transferase activity"/>
    <property type="evidence" value="ECO:0007669"/>
    <property type="project" value="UniProtKB-KW"/>
</dbReference>
<organism evidence="8 9">
    <name type="scientific">Lacticaseibacillus baoqingensis</name>
    <dbReference type="NCBI Taxonomy" id="2486013"/>
    <lineage>
        <taxon>Bacteria</taxon>
        <taxon>Bacillati</taxon>
        <taxon>Bacillota</taxon>
        <taxon>Bacilli</taxon>
        <taxon>Lactobacillales</taxon>
        <taxon>Lactobacillaceae</taxon>
        <taxon>Lacticaseibacillus</taxon>
    </lineage>
</organism>
<reference evidence="9" key="1">
    <citation type="journal article" date="2019" name="Int. J. Syst. Evol. Microbiol.">
        <title>The Global Catalogue of Microorganisms (GCM) 10K type strain sequencing project: providing services to taxonomists for standard genome sequencing and annotation.</title>
        <authorList>
            <consortium name="The Broad Institute Genomics Platform"/>
            <consortium name="The Broad Institute Genome Sequencing Center for Infectious Disease"/>
            <person name="Wu L."/>
            <person name="Ma J."/>
        </authorList>
    </citation>
    <scope>NUCLEOTIDE SEQUENCE [LARGE SCALE GENOMIC DNA]</scope>
    <source>
        <strain evidence="9">CCM 8903</strain>
    </source>
</reference>
<sequence>MLDPRTQAYLPQIKATLEAYLQDLLVPALAKAMRYSLMAGGKRLRPLLLLAVVDTFGGEVAQALPAAAGIECLHTYSLIHDDLPAMDNDDLRRGHPTSHKQFGEALAILAGDGLQSAAFELLGQTQTSPAQLQACLQVFAQAVGANGMVGGQVLDMQGEGQHLTLAQLKQLHALKTGALIEAAVHLGAILAAISAADLDALQRFAAAFGIAFQIQDDINDVTKTSAELGKTANKDVSEHKNTYPGLLGLPQAQAAMAEQLQLAQTALMQLSRPAPQLAAFLTYFDKEKA</sequence>
<dbReference type="CDD" id="cd00685">
    <property type="entry name" value="Trans_IPPS_HT"/>
    <property type="match status" value="1"/>
</dbReference>
<dbReference type="Pfam" id="PF00348">
    <property type="entry name" value="polyprenyl_synt"/>
    <property type="match status" value="1"/>
</dbReference>
<accession>A0ABW4E370</accession>
<evidence type="ECO:0000313" key="8">
    <source>
        <dbReference type="EMBL" id="MFD1484344.1"/>
    </source>
</evidence>
<comment type="similarity">
    <text evidence="2 7">Belongs to the FPP/GGPP synthase family.</text>
</comment>
<dbReference type="EMBL" id="JBHTON010000007">
    <property type="protein sequence ID" value="MFD1484344.1"/>
    <property type="molecule type" value="Genomic_DNA"/>
</dbReference>
<name>A0ABW4E370_9LACO</name>
<dbReference type="InterPro" id="IPR053378">
    <property type="entry name" value="Prenyl_diphosphate_synthase"/>
</dbReference>
<keyword evidence="5" id="KW-0460">Magnesium</keyword>
<dbReference type="PROSITE" id="PS00444">
    <property type="entry name" value="POLYPRENYL_SYNTHASE_2"/>
    <property type="match status" value="1"/>
</dbReference>
<gene>
    <name evidence="8" type="ORF">ACFQ5J_03745</name>
</gene>
<evidence type="ECO:0000256" key="2">
    <source>
        <dbReference type="ARBA" id="ARBA00006706"/>
    </source>
</evidence>
<keyword evidence="9" id="KW-1185">Reference proteome</keyword>
<dbReference type="PANTHER" id="PTHR43281:SF1">
    <property type="entry name" value="FARNESYL DIPHOSPHATE SYNTHASE"/>
    <property type="match status" value="1"/>
</dbReference>
<protein>
    <submittedName>
        <fullName evidence="8">Polyprenyl synthetase family protein</fullName>
        <ecNumber evidence="8">2.5.1.-</ecNumber>
    </submittedName>
</protein>
<dbReference type="Proteomes" id="UP001597252">
    <property type="component" value="Unassembled WGS sequence"/>
</dbReference>
<dbReference type="SFLD" id="SFLDS00005">
    <property type="entry name" value="Isoprenoid_Synthase_Type_I"/>
    <property type="match status" value="1"/>
</dbReference>
<evidence type="ECO:0000256" key="3">
    <source>
        <dbReference type="ARBA" id="ARBA00022679"/>
    </source>
</evidence>
<comment type="caution">
    <text evidence="8">The sequence shown here is derived from an EMBL/GenBank/DDBJ whole genome shotgun (WGS) entry which is preliminary data.</text>
</comment>
<dbReference type="RefSeq" id="WP_125750793.1">
    <property type="nucleotide sequence ID" value="NZ_JBHTON010000007.1"/>
</dbReference>
<proteinExistence type="inferred from homology"/>
<dbReference type="InterPro" id="IPR033749">
    <property type="entry name" value="Polyprenyl_synt_CS"/>
</dbReference>
<dbReference type="SFLD" id="SFLDG01017">
    <property type="entry name" value="Polyprenyl_Transferase_Like"/>
    <property type="match status" value="1"/>
</dbReference>
<dbReference type="NCBIfam" id="NF045485">
    <property type="entry name" value="FPPsyn"/>
    <property type="match status" value="1"/>
</dbReference>
<comment type="cofactor">
    <cofactor evidence="1">
        <name>Mg(2+)</name>
        <dbReference type="ChEBI" id="CHEBI:18420"/>
    </cofactor>
</comment>
<evidence type="ECO:0000313" key="9">
    <source>
        <dbReference type="Proteomes" id="UP001597252"/>
    </source>
</evidence>
<evidence type="ECO:0000256" key="6">
    <source>
        <dbReference type="ARBA" id="ARBA00023229"/>
    </source>
</evidence>
<keyword evidence="4" id="KW-0479">Metal-binding</keyword>
<evidence type="ECO:0000256" key="5">
    <source>
        <dbReference type="ARBA" id="ARBA00022842"/>
    </source>
</evidence>
<dbReference type="InterPro" id="IPR008949">
    <property type="entry name" value="Isoprenoid_synthase_dom_sf"/>
</dbReference>
<keyword evidence="3 7" id="KW-0808">Transferase</keyword>
<evidence type="ECO:0000256" key="7">
    <source>
        <dbReference type="RuleBase" id="RU004466"/>
    </source>
</evidence>
<evidence type="ECO:0000256" key="4">
    <source>
        <dbReference type="ARBA" id="ARBA00022723"/>
    </source>
</evidence>
<dbReference type="Gene3D" id="1.10.600.10">
    <property type="entry name" value="Farnesyl Diphosphate Synthase"/>
    <property type="match status" value="1"/>
</dbReference>
<evidence type="ECO:0000256" key="1">
    <source>
        <dbReference type="ARBA" id="ARBA00001946"/>
    </source>
</evidence>
<dbReference type="SUPFAM" id="SSF48576">
    <property type="entry name" value="Terpenoid synthases"/>
    <property type="match status" value="1"/>
</dbReference>
<dbReference type="PROSITE" id="PS00723">
    <property type="entry name" value="POLYPRENYL_SYNTHASE_1"/>
    <property type="match status" value="1"/>
</dbReference>
<keyword evidence="6" id="KW-0414">Isoprene biosynthesis</keyword>